<accession>A0A8D6XQY0</accession>
<sequence>MALWNSYLQSLSQTLKEVIGTHEKTIQTESSLFASVAPITCDHLCSCDSW</sequence>
<evidence type="ECO:0000313" key="2">
    <source>
        <dbReference type="Proteomes" id="UP000509791"/>
    </source>
</evidence>
<dbReference type="AlphaFoldDB" id="A0A8D6XQY0"/>
<gene>
    <name evidence="1" type="ORF">STHERMO_0762</name>
</gene>
<reference evidence="1 2" key="1">
    <citation type="submission" date="2020-06" db="EMBL/GenBank/DDBJ databases">
        <authorList>
            <person name="Chuat V."/>
        </authorList>
    </citation>
    <scope>NUCLEOTIDE SEQUENCE [LARGE SCALE GENOMIC DNA]</scope>
    <source>
        <strain evidence="1">STH_CIRM_998</strain>
    </source>
</reference>
<evidence type="ECO:0000313" key="1">
    <source>
        <dbReference type="EMBL" id="CAD0151988.1"/>
    </source>
</evidence>
<name>A0A8D6XQY0_STRTR</name>
<dbReference type="EMBL" id="LR822027">
    <property type="protein sequence ID" value="CAD0151988.1"/>
    <property type="molecule type" value="Genomic_DNA"/>
</dbReference>
<proteinExistence type="predicted"/>
<organism evidence="1 2">
    <name type="scientific">Streptococcus thermophilus</name>
    <dbReference type="NCBI Taxonomy" id="1308"/>
    <lineage>
        <taxon>Bacteria</taxon>
        <taxon>Bacillati</taxon>
        <taxon>Bacillota</taxon>
        <taxon>Bacilli</taxon>
        <taxon>Lactobacillales</taxon>
        <taxon>Streptococcaceae</taxon>
        <taxon>Streptococcus</taxon>
    </lineage>
</organism>
<dbReference type="Proteomes" id="UP000509791">
    <property type="component" value="Chromosome"/>
</dbReference>
<protein>
    <submittedName>
        <fullName evidence="1">Uncharacterized protein</fullName>
    </submittedName>
</protein>